<reference evidence="3 4" key="1">
    <citation type="submission" date="2018-05" db="EMBL/GenBank/DDBJ databases">
        <title>Marinilabilia rubrum sp. nov., isolated from saltern sediment.</title>
        <authorList>
            <person name="Zhang R."/>
        </authorList>
    </citation>
    <scope>NUCLEOTIDE SEQUENCE [LARGE SCALE GENOMIC DNA]</scope>
    <source>
        <strain evidence="3 4">WTE16</strain>
    </source>
</reference>
<keyword evidence="1" id="KW-0732">Signal</keyword>
<feature type="signal peptide" evidence="1">
    <location>
        <begin position="1"/>
        <end position="21"/>
    </location>
</feature>
<accession>A0A2U2B969</accession>
<organism evidence="3 4">
    <name type="scientific">Marinilabilia rubra</name>
    <dbReference type="NCBI Taxonomy" id="2162893"/>
    <lineage>
        <taxon>Bacteria</taxon>
        <taxon>Pseudomonadati</taxon>
        <taxon>Bacteroidota</taxon>
        <taxon>Bacteroidia</taxon>
        <taxon>Marinilabiliales</taxon>
        <taxon>Marinilabiliaceae</taxon>
        <taxon>Marinilabilia</taxon>
    </lineage>
</organism>
<protein>
    <recommendedName>
        <fullName evidence="2">DUF6850 domain-containing protein</fullName>
    </recommendedName>
</protein>
<dbReference type="AlphaFoldDB" id="A0A2U2B969"/>
<proteinExistence type="predicted"/>
<name>A0A2U2B969_9BACT</name>
<dbReference type="Proteomes" id="UP000244956">
    <property type="component" value="Unassembled WGS sequence"/>
</dbReference>
<dbReference type="OrthoDB" id="1025008at2"/>
<feature type="domain" description="DUF6850" evidence="2">
    <location>
        <begin position="52"/>
        <end position="517"/>
    </location>
</feature>
<dbReference type="Pfam" id="PF21012">
    <property type="entry name" value="DUF6850"/>
    <property type="match status" value="1"/>
</dbReference>
<dbReference type="InterPro" id="IPR049236">
    <property type="entry name" value="DUF6850"/>
</dbReference>
<evidence type="ECO:0000313" key="3">
    <source>
        <dbReference type="EMBL" id="PWD99610.1"/>
    </source>
</evidence>
<evidence type="ECO:0000259" key="2">
    <source>
        <dbReference type="Pfam" id="PF21012"/>
    </source>
</evidence>
<sequence>MKKLLLIVLFIVLFFANHTRAQDSLDNNNALPENLNRGFYIEKPLKVYRFNPADLRLWQHGDFSSIGVSGKYDEGNFKTVDEFDKNEQLSVKTESVQSLKESNWKFYGNFTMSVSRHDNAMWNLGYHKSKIGSPFRLLIQRMGDFNVKHYGLQGIANKKLNEKISIGLGIKYRGDLYFRVSDTRNEFYTLTSEFSGAINYALGDNKYLSLGASYFYRKGQPNFNNEFKTNGPEYYLYFNEGLGDFNDFSIDSRHYWKNQNPKYYVSFFTGDKNKFSISYSGFFGEEKWENKITSTLVQNAKDLYKYEYFENKLLTSHYISKEAYKLFNFIESVYISGTGYKNTGVFQKTYNYEGLDINSSSELIRPQADLFYRSSMDFFFESKSKKDMVYAHQIDYTNLSVKLKTGYRKQFNPLNALALDLEFLYKQNINFTHNVVSAGSKPYTLNLAYNEVAYHAADFYQIGGDITWFKKVKKMGLEFKLGYKLINPANIPVSNNYSTINTDTQREYLETSLEIYF</sequence>
<dbReference type="EMBL" id="QEWP01000006">
    <property type="protein sequence ID" value="PWD99610.1"/>
    <property type="molecule type" value="Genomic_DNA"/>
</dbReference>
<gene>
    <name evidence="3" type="ORF">DDZ16_09185</name>
</gene>
<comment type="caution">
    <text evidence="3">The sequence shown here is derived from an EMBL/GenBank/DDBJ whole genome shotgun (WGS) entry which is preliminary data.</text>
</comment>
<evidence type="ECO:0000313" key="4">
    <source>
        <dbReference type="Proteomes" id="UP000244956"/>
    </source>
</evidence>
<dbReference type="RefSeq" id="WP_109264150.1">
    <property type="nucleotide sequence ID" value="NZ_QEWP01000006.1"/>
</dbReference>
<feature type="chain" id="PRO_5015526067" description="DUF6850 domain-containing protein" evidence="1">
    <location>
        <begin position="22"/>
        <end position="517"/>
    </location>
</feature>
<evidence type="ECO:0000256" key="1">
    <source>
        <dbReference type="SAM" id="SignalP"/>
    </source>
</evidence>
<keyword evidence="4" id="KW-1185">Reference proteome</keyword>